<feature type="transmembrane region" description="Helical" evidence="5">
    <location>
        <begin position="106"/>
        <end position="129"/>
    </location>
</feature>
<evidence type="ECO:0000256" key="1">
    <source>
        <dbReference type="ARBA" id="ARBA00022692"/>
    </source>
</evidence>
<dbReference type="InterPro" id="IPR011701">
    <property type="entry name" value="MFS"/>
</dbReference>
<evidence type="ECO:0000256" key="5">
    <source>
        <dbReference type="SAM" id="Phobius"/>
    </source>
</evidence>
<dbReference type="EMBL" id="JAUSVU010000015">
    <property type="protein sequence ID" value="MDQ0535017.1"/>
    <property type="molecule type" value="Genomic_DNA"/>
</dbReference>
<feature type="transmembrane region" description="Helical" evidence="5">
    <location>
        <begin position="364"/>
        <end position="386"/>
    </location>
</feature>
<feature type="transmembrane region" description="Helical" evidence="5">
    <location>
        <begin position="330"/>
        <end position="352"/>
    </location>
</feature>
<feature type="transmembrane region" description="Helical" evidence="5">
    <location>
        <begin position="77"/>
        <end position="100"/>
    </location>
</feature>
<feature type="transmembrane region" description="Helical" evidence="5">
    <location>
        <begin position="168"/>
        <end position="191"/>
    </location>
</feature>
<dbReference type="Gene3D" id="1.20.1250.20">
    <property type="entry name" value="MFS general substrate transporter like domains"/>
    <property type="match status" value="1"/>
</dbReference>
<dbReference type="InterPro" id="IPR050327">
    <property type="entry name" value="Proton-linked_MCT"/>
</dbReference>
<feature type="region of interest" description="Disordered" evidence="4">
    <location>
        <begin position="196"/>
        <end position="227"/>
    </location>
</feature>
<evidence type="ECO:0000256" key="3">
    <source>
        <dbReference type="ARBA" id="ARBA00023136"/>
    </source>
</evidence>
<proteinExistence type="predicted"/>
<feature type="transmembrane region" description="Helical" evidence="5">
    <location>
        <begin position="45"/>
        <end position="70"/>
    </location>
</feature>
<dbReference type="Pfam" id="PF07690">
    <property type="entry name" value="MFS_1"/>
    <property type="match status" value="1"/>
</dbReference>
<keyword evidence="2 5" id="KW-1133">Transmembrane helix</keyword>
<sequence>MSATLSQPPFLGWRVVAAAFLLAIFGWGVGFYGPPVYLYAVIERTGWPVALVSAAVTVHFLCGALVVANLARLHRALGIPGATCLGAALLATGVAGWATATAPWQLFAAALASGAGWVAMGAAAINAIISPWFVRKRPAALGMAYNGASIGGVIFSPLWIALISGIGFFRAAAAVGLVMMVVVGLLAALVFSKTPQSLGQEPDGGRGGGPYDTPVAAPAPRDGRPLPDGGLWLDRRFVTLAGGMALGLFAQIGLLAHLLSLLAPVLGESAAGLAMGGATLAAIAGRSAVGWMMPPSADRRLVACASYGTQLLGTAALTVAGMAMDGMAMLAAGIFLFGLGIGNATSLPPLIAQAEFAPADVVRVVPLIVAAGQAAYAFAPAAFGLLRTAAPGGVETGAPLFLAAGLVQAAAIACFLAGRRMR</sequence>
<feature type="transmembrane region" description="Helical" evidence="5">
    <location>
        <begin position="12"/>
        <end position="33"/>
    </location>
</feature>
<reference evidence="6 7" key="1">
    <citation type="submission" date="2023-07" db="EMBL/GenBank/DDBJ databases">
        <title>Genomic Encyclopedia of Type Strains, Phase IV (KMG-IV): sequencing the most valuable type-strain genomes for metagenomic binning, comparative biology and taxonomic classification.</title>
        <authorList>
            <person name="Goeker M."/>
        </authorList>
    </citation>
    <scope>NUCLEOTIDE SEQUENCE [LARGE SCALE GENOMIC DNA]</scope>
    <source>
        <strain evidence="6 7">DSM 19922</strain>
    </source>
</reference>
<evidence type="ECO:0000256" key="2">
    <source>
        <dbReference type="ARBA" id="ARBA00022989"/>
    </source>
</evidence>
<feature type="transmembrane region" description="Helical" evidence="5">
    <location>
        <begin position="301"/>
        <end position="324"/>
    </location>
</feature>
<feature type="transmembrane region" description="Helical" evidence="5">
    <location>
        <begin position="237"/>
        <end position="263"/>
    </location>
</feature>
<evidence type="ECO:0000313" key="6">
    <source>
        <dbReference type="EMBL" id="MDQ0535017.1"/>
    </source>
</evidence>
<organism evidence="6 7">
    <name type="scientific">Azospirillum picis</name>
    <dbReference type="NCBI Taxonomy" id="488438"/>
    <lineage>
        <taxon>Bacteria</taxon>
        <taxon>Pseudomonadati</taxon>
        <taxon>Pseudomonadota</taxon>
        <taxon>Alphaproteobacteria</taxon>
        <taxon>Rhodospirillales</taxon>
        <taxon>Azospirillaceae</taxon>
        <taxon>Azospirillum</taxon>
    </lineage>
</organism>
<dbReference type="PANTHER" id="PTHR11360">
    <property type="entry name" value="MONOCARBOXYLATE TRANSPORTER"/>
    <property type="match status" value="1"/>
</dbReference>
<keyword evidence="3 5" id="KW-0472">Membrane</keyword>
<evidence type="ECO:0000313" key="7">
    <source>
        <dbReference type="Proteomes" id="UP001244552"/>
    </source>
</evidence>
<dbReference type="SUPFAM" id="SSF103473">
    <property type="entry name" value="MFS general substrate transporter"/>
    <property type="match status" value="1"/>
</dbReference>
<evidence type="ECO:0008006" key="8">
    <source>
        <dbReference type="Google" id="ProtNLM"/>
    </source>
</evidence>
<feature type="transmembrane region" description="Helical" evidence="5">
    <location>
        <begin position="269"/>
        <end position="289"/>
    </location>
</feature>
<keyword evidence="7" id="KW-1185">Reference proteome</keyword>
<keyword evidence="1 5" id="KW-0812">Transmembrane</keyword>
<gene>
    <name evidence="6" type="ORF">QO018_003895</name>
</gene>
<protein>
    <recommendedName>
        <fullName evidence="8">MFS transporter</fullName>
    </recommendedName>
</protein>
<dbReference type="InterPro" id="IPR036259">
    <property type="entry name" value="MFS_trans_sf"/>
</dbReference>
<dbReference type="RefSeq" id="WP_209986615.1">
    <property type="nucleotide sequence ID" value="NZ_JAGINO010000019.1"/>
</dbReference>
<feature type="transmembrane region" description="Helical" evidence="5">
    <location>
        <begin position="398"/>
        <end position="418"/>
    </location>
</feature>
<evidence type="ECO:0000256" key="4">
    <source>
        <dbReference type="SAM" id="MobiDB-lite"/>
    </source>
</evidence>
<feature type="transmembrane region" description="Helical" evidence="5">
    <location>
        <begin position="141"/>
        <end position="162"/>
    </location>
</feature>
<comment type="caution">
    <text evidence="6">The sequence shown here is derived from an EMBL/GenBank/DDBJ whole genome shotgun (WGS) entry which is preliminary data.</text>
</comment>
<dbReference type="Proteomes" id="UP001244552">
    <property type="component" value="Unassembled WGS sequence"/>
</dbReference>
<accession>A0ABU0MNH1</accession>
<dbReference type="PANTHER" id="PTHR11360:SF290">
    <property type="entry name" value="MONOCARBOXYLATE MFS PERMEASE"/>
    <property type="match status" value="1"/>
</dbReference>
<name>A0ABU0MNH1_9PROT</name>